<sequence length="512" mass="58643">MRTMHSIKNISISIFSQIVIVILGFISRKVFLDSLGIEYLGIDGLLINVLSMLVLIEAGIGASIVYNLYKPLAENNQYKIIALVQLYKKIYQILAIIILVISAMIYPFLSYLMKDGASISNVAIIYSIFVVKNVVTYLNAHKRSLIQADQRGYILARMDLLFQVLTTIFKIFILMYTKDYILYLIIELSIYVIQNVVNGRIVNKNYPYIKTKKKYSIDNDTKEKLIINVKAMFLHNIGGYIVFGTDNILISSFVGLAMVGIYSNYTMIINQLAAVVNPILNGIEASVGNLIATENNDKNYAIFKVTYLVNFWIFSFCTIFLFNLLEPFIGWWLDKKYLLNNIVFVVILINFYLTGMRTAIAIFKNKAGLFVQDKYIPLVEAIINLSLSILLANMFGLVGIFIGTAISTIATVLWIQPYIVYRNLFKKSVWKYFTTYVFYVFLTVVTGFITTSICNYFIEGSTFISLVEKGLICLLVPNVIYVLIFYKSTEFQYIRNIFSMMFLQIKKKRNVI</sequence>
<dbReference type="InterPro" id="IPR002797">
    <property type="entry name" value="Polysacc_synth"/>
</dbReference>
<reference evidence="7 8" key="1">
    <citation type="journal article" date="2015" name="Genome Announc.">
        <title>Next-Generation Whole-Genome Sequencing of Eight Strains of Bacillus cereus, Isolated from Food.</title>
        <authorList>
            <person name="Krawczyk A.O."/>
            <person name="de Jong A."/>
            <person name="Eijlander R.T."/>
            <person name="Berendsen E.M."/>
            <person name="Holsappel S."/>
            <person name="Wells-Bennik M.H."/>
            <person name="Kuipers O.P."/>
        </authorList>
    </citation>
    <scope>NUCLEOTIDE SEQUENCE [LARGE SCALE GENOMIC DNA]</scope>
    <source>
        <strain evidence="7 8">B4147</strain>
    </source>
</reference>
<keyword evidence="4 6" id="KW-1133">Transmembrane helix</keyword>
<dbReference type="PANTHER" id="PTHR30250:SF26">
    <property type="entry name" value="PSMA PROTEIN"/>
    <property type="match status" value="1"/>
</dbReference>
<dbReference type="InterPro" id="IPR050833">
    <property type="entry name" value="Poly_Biosynth_Transport"/>
</dbReference>
<feature type="transmembrane region" description="Helical" evidence="6">
    <location>
        <begin position="464"/>
        <end position="486"/>
    </location>
</feature>
<feature type="transmembrane region" description="Helical" evidence="6">
    <location>
        <begin position="305"/>
        <end position="325"/>
    </location>
</feature>
<feature type="transmembrane region" description="Helical" evidence="6">
    <location>
        <begin position="436"/>
        <end position="458"/>
    </location>
</feature>
<evidence type="ECO:0000256" key="3">
    <source>
        <dbReference type="ARBA" id="ARBA00022692"/>
    </source>
</evidence>
<proteinExistence type="predicted"/>
<feature type="transmembrane region" description="Helical" evidence="6">
    <location>
        <begin position="152"/>
        <end position="174"/>
    </location>
</feature>
<evidence type="ECO:0000256" key="5">
    <source>
        <dbReference type="ARBA" id="ARBA00023136"/>
    </source>
</evidence>
<comment type="subcellular location">
    <subcellularLocation>
        <location evidence="1">Cell membrane</location>
        <topology evidence="1">Multi-pass membrane protein</topology>
    </subcellularLocation>
</comment>
<dbReference type="PATRIC" id="fig|1396.433.peg.2269"/>
<evidence type="ECO:0000256" key="4">
    <source>
        <dbReference type="ARBA" id="ARBA00022989"/>
    </source>
</evidence>
<accession>A0A0G8CG95</accession>
<gene>
    <name evidence="7" type="ORF">B4147_3388</name>
</gene>
<organism evidence="7 8">
    <name type="scientific">Bacillus wiedmannii</name>
    <dbReference type="NCBI Taxonomy" id="1890302"/>
    <lineage>
        <taxon>Bacteria</taxon>
        <taxon>Bacillati</taxon>
        <taxon>Bacillota</taxon>
        <taxon>Bacilli</taxon>
        <taxon>Bacillales</taxon>
        <taxon>Bacillaceae</taxon>
        <taxon>Bacillus</taxon>
        <taxon>Bacillus cereus group</taxon>
    </lineage>
</organism>
<feature type="transmembrane region" description="Helical" evidence="6">
    <location>
        <begin position="7"/>
        <end position="26"/>
    </location>
</feature>
<evidence type="ECO:0000256" key="1">
    <source>
        <dbReference type="ARBA" id="ARBA00004651"/>
    </source>
</evidence>
<evidence type="ECO:0000313" key="8">
    <source>
        <dbReference type="Proteomes" id="UP000035350"/>
    </source>
</evidence>
<keyword evidence="2" id="KW-1003">Cell membrane</keyword>
<protein>
    <recommendedName>
        <fullName evidence="9">Polysaccharide biosynthesis protein</fullName>
    </recommendedName>
</protein>
<keyword evidence="5 6" id="KW-0472">Membrane</keyword>
<feature type="transmembrane region" description="Helical" evidence="6">
    <location>
        <begin position="337"/>
        <end position="362"/>
    </location>
</feature>
<dbReference type="RefSeq" id="WP_046957686.1">
    <property type="nucleotide sequence ID" value="NZ_JARMPN010000086.1"/>
</dbReference>
<dbReference type="Pfam" id="PF01943">
    <property type="entry name" value="Polysacc_synt"/>
    <property type="match status" value="1"/>
</dbReference>
<feature type="transmembrane region" description="Helical" evidence="6">
    <location>
        <begin position="180"/>
        <end position="197"/>
    </location>
</feature>
<evidence type="ECO:0000313" key="7">
    <source>
        <dbReference type="EMBL" id="KKZ98805.1"/>
    </source>
</evidence>
<feature type="transmembrane region" description="Helical" evidence="6">
    <location>
        <begin position="119"/>
        <end position="140"/>
    </location>
</feature>
<feature type="transmembrane region" description="Helical" evidence="6">
    <location>
        <begin position="90"/>
        <end position="113"/>
    </location>
</feature>
<feature type="transmembrane region" description="Helical" evidence="6">
    <location>
        <begin position="382"/>
        <end position="415"/>
    </location>
</feature>
<reference evidence="8" key="2">
    <citation type="submission" date="2015-04" db="EMBL/GenBank/DDBJ databases">
        <title>Draft Genome Sequences of Eight Spore-Forming Food Isolates of Bacillus cereus Genome sequencing.</title>
        <authorList>
            <person name="Krawcyk A.O."/>
            <person name="de Jong A."/>
            <person name="Eijlander R.T."/>
            <person name="Berendsen E.M."/>
            <person name="Holsappel S."/>
            <person name="Wells-Bennik M."/>
            <person name="Kuipers O.P."/>
        </authorList>
    </citation>
    <scope>NUCLEOTIDE SEQUENCE [LARGE SCALE GENOMIC DNA]</scope>
    <source>
        <strain evidence="8">B4147</strain>
    </source>
</reference>
<evidence type="ECO:0000256" key="6">
    <source>
        <dbReference type="SAM" id="Phobius"/>
    </source>
</evidence>
<dbReference type="GO" id="GO:0005886">
    <property type="term" value="C:plasma membrane"/>
    <property type="evidence" value="ECO:0007669"/>
    <property type="project" value="UniProtKB-SubCell"/>
</dbReference>
<evidence type="ECO:0008006" key="9">
    <source>
        <dbReference type="Google" id="ProtNLM"/>
    </source>
</evidence>
<dbReference type="AlphaFoldDB" id="A0A0G8CG95"/>
<keyword evidence="3 6" id="KW-0812">Transmembrane</keyword>
<name>A0A0G8CG95_9BACI</name>
<dbReference type="Proteomes" id="UP000035350">
    <property type="component" value="Unassembled WGS sequence"/>
</dbReference>
<feature type="transmembrane region" description="Helical" evidence="6">
    <location>
        <begin position="46"/>
        <end position="69"/>
    </location>
</feature>
<feature type="transmembrane region" description="Helical" evidence="6">
    <location>
        <begin position="240"/>
        <end position="262"/>
    </location>
</feature>
<evidence type="ECO:0000256" key="2">
    <source>
        <dbReference type="ARBA" id="ARBA00022475"/>
    </source>
</evidence>
<dbReference type="EMBL" id="LCYN01000004">
    <property type="protein sequence ID" value="KKZ98805.1"/>
    <property type="molecule type" value="Genomic_DNA"/>
</dbReference>
<comment type="caution">
    <text evidence="7">The sequence shown here is derived from an EMBL/GenBank/DDBJ whole genome shotgun (WGS) entry which is preliminary data.</text>
</comment>
<dbReference type="PANTHER" id="PTHR30250">
    <property type="entry name" value="PST FAMILY PREDICTED COLANIC ACID TRANSPORTER"/>
    <property type="match status" value="1"/>
</dbReference>